<dbReference type="PANTHER" id="PTHR37298:SF1">
    <property type="entry name" value="UPF0111 PROTEIN YKAA"/>
    <property type="match status" value="1"/>
</dbReference>
<dbReference type="RefSeq" id="WP_008474839.1">
    <property type="nucleotide sequence ID" value="NZ_CAGS01000046.1"/>
</dbReference>
<dbReference type="AlphaFoldDB" id="I4ED61"/>
<evidence type="ECO:0000313" key="3">
    <source>
        <dbReference type="Proteomes" id="UP000004221"/>
    </source>
</evidence>
<evidence type="ECO:0008006" key="4">
    <source>
        <dbReference type="Google" id="ProtNLM"/>
    </source>
</evidence>
<evidence type="ECO:0000313" key="2">
    <source>
        <dbReference type="EMBL" id="CCF82623.1"/>
    </source>
</evidence>
<comment type="similarity">
    <text evidence="1">Belongs to the UPF0111 family.</text>
</comment>
<dbReference type="InterPro" id="IPR038078">
    <property type="entry name" value="PhoU-like_sf"/>
</dbReference>
<dbReference type="Proteomes" id="UP000004221">
    <property type="component" value="Unassembled WGS sequence"/>
</dbReference>
<proteinExistence type="inferred from homology"/>
<comment type="caution">
    <text evidence="2">The sequence shown here is derived from an EMBL/GenBank/DDBJ whole genome shotgun (WGS) entry which is preliminary data.</text>
</comment>
<sequence length="212" mass="24077">MVLARFLPRGEQFFDYFHKAAANAAEAAHLLLDLVENYTNVERKVRKLRDLEHRGDEITHDIFNALNSTFVTPLDREDIRDLARELDNFVDFIEEAARRMYLYKIEAPSGRALVLARIISEQAESLVKAIPLLESAKQSEVVLQHTIEINRLENEADEELSQALAALYDGATDIPSLIKAIRWGELYQLLEDATDRAEDVADTLEAIVLKNA</sequence>
<organism evidence="2 3">
    <name type="scientific">Nitrolancea hollandica Lb</name>
    <dbReference type="NCBI Taxonomy" id="1129897"/>
    <lineage>
        <taxon>Bacteria</taxon>
        <taxon>Pseudomonadati</taxon>
        <taxon>Thermomicrobiota</taxon>
        <taxon>Thermomicrobia</taxon>
        <taxon>Sphaerobacterales</taxon>
        <taxon>Sphaerobacterineae</taxon>
        <taxon>Sphaerobacteraceae</taxon>
        <taxon>Nitrolancea</taxon>
    </lineage>
</organism>
<gene>
    <name evidence="2" type="ORF">NITHO_140005</name>
</gene>
<dbReference type="Gene3D" id="1.20.58.220">
    <property type="entry name" value="Phosphate transport system protein phou homolog 2, domain 2"/>
    <property type="match status" value="1"/>
</dbReference>
<dbReference type="Pfam" id="PF01865">
    <property type="entry name" value="PhoU_div"/>
    <property type="match status" value="1"/>
</dbReference>
<name>I4ED61_9BACT</name>
<keyword evidence="3" id="KW-1185">Reference proteome</keyword>
<evidence type="ECO:0000256" key="1">
    <source>
        <dbReference type="ARBA" id="ARBA00008591"/>
    </source>
</evidence>
<dbReference type="InterPro" id="IPR052912">
    <property type="entry name" value="UPF0111_domain"/>
</dbReference>
<dbReference type="OrthoDB" id="9797568at2"/>
<dbReference type="InterPro" id="IPR018445">
    <property type="entry name" value="Put_Phosphate_transp_reg"/>
</dbReference>
<reference evidence="2 3" key="1">
    <citation type="journal article" date="2012" name="ISME J.">
        <title>Nitrification expanded: discovery, physiology and genomics of a nitrite-oxidizing bacterium from the phylum Chloroflexi.</title>
        <authorList>
            <person name="Sorokin D.Y."/>
            <person name="Lucker S."/>
            <person name="Vejmelkova D."/>
            <person name="Kostrikina N.A."/>
            <person name="Kleerebezem R."/>
            <person name="Rijpstra W.I."/>
            <person name="Damste J.S."/>
            <person name="Le Paslier D."/>
            <person name="Muyzer G."/>
            <person name="Wagner M."/>
            <person name="van Loosdrecht M.C."/>
            <person name="Daims H."/>
        </authorList>
    </citation>
    <scope>NUCLEOTIDE SEQUENCE [LARGE SCALE GENOMIC DNA]</scope>
    <source>
        <strain evidence="3">none</strain>
    </source>
</reference>
<accession>I4ED61</accession>
<dbReference type="EMBL" id="CAGS01000046">
    <property type="protein sequence ID" value="CCF82623.1"/>
    <property type="molecule type" value="Genomic_DNA"/>
</dbReference>
<protein>
    <recommendedName>
        <fullName evidence="4">DUF47 domain-containing protein</fullName>
    </recommendedName>
</protein>
<dbReference type="PANTHER" id="PTHR37298">
    <property type="entry name" value="UPF0111 PROTEIN YKAA"/>
    <property type="match status" value="1"/>
</dbReference>